<evidence type="ECO:0000313" key="2">
    <source>
        <dbReference type="EMBL" id="ADR22557.1"/>
    </source>
</evidence>
<keyword evidence="3" id="KW-1185">Reference proteome</keyword>
<dbReference type="Pfam" id="PF18990">
    <property type="entry name" value="DUF5723"/>
    <property type="match status" value="1"/>
</dbReference>
<name>E4TPJ3_MARTH</name>
<accession>E4TPJ3</accession>
<dbReference type="EMBL" id="CP002349">
    <property type="protein sequence ID" value="ADR22557.1"/>
    <property type="molecule type" value="Genomic_DNA"/>
</dbReference>
<sequence>MRVTMKEIKYFALIVFLFWNTTSALAQSDMIGYGLYKTLPQANNLNPALLPDYKFSLGLPGLSGFHINTGQNFTNLELLTAVDENGNINTGDIFRKMRRNNRVTSNNTINLFHLGIRGLTSYTAFSINTKTFARASLPKELFALALYGNASDELDDGLVDLSRGSVKTMAYTEIGISHGREILAGKMTAGIRLKYMIGHAYADIPTIDGSLQTYGNSEFRGDSISLNVNQFEIRGGGAAGALMNGDDIGDDIRSAVTGNSGFGLDIGATYEFSQKIRFFASLNDLGFINWNQGNSYLGTVPSMSYTFGGADVVELINGEDLSVIDELDSVVNNLEYNETKESFTTSLTGKLYAGASYQFSRRQTASAILYSELYKGALIPALTAMYNFQGGTFFNFAFSATMMNGRVNNFGTGITLNLIPFQVVLATNDLLSIVNPMNGRAVDFRFGINHTFGNVNKGKSRAKKNSKNTIDTIDLGID</sequence>
<dbReference type="Proteomes" id="UP000008720">
    <property type="component" value="Chromosome"/>
</dbReference>
<dbReference type="STRING" id="643867.Ftrac_2579"/>
<evidence type="ECO:0000259" key="1">
    <source>
        <dbReference type="Pfam" id="PF18990"/>
    </source>
</evidence>
<dbReference type="AlphaFoldDB" id="E4TPJ3"/>
<gene>
    <name evidence="2" type="ordered locus">Ftrac_2579</name>
</gene>
<dbReference type="KEGG" id="mtt:Ftrac_2579"/>
<proteinExistence type="predicted"/>
<organism evidence="2 3">
    <name type="scientific">Marivirga tractuosa (strain ATCC 23168 / DSM 4126 / NBRC 15989 / NCIMB 1408 / VKM B-1430 / H-43)</name>
    <name type="common">Microscilla tractuosa</name>
    <name type="synonym">Flexibacter tractuosus</name>
    <dbReference type="NCBI Taxonomy" id="643867"/>
    <lineage>
        <taxon>Bacteria</taxon>
        <taxon>Pseudomonadati</taxon>
        <taxon>Bacteroidota</taxon>
        <taxon>Cytophagia</taxon>
        <taxon>Cytophagales</taxon>
        <taxon>Marivirgaceae</taxon>
        <taxon>Marivirga</taxon>
    </lineage>
</organism>
<evidence type="ECO:0000313" key="3">
    <source>
        <dbReference type="Proteomes" id="UP000008720"/>
    </source>
</evidence>
<feature type="domain" description="DUF5723" evidence="1">
    <location>
        <begin position="47"/>
        <end position="428"/>
    </location>
</feature>
<dbReference type="HOGENOM" id="CLU_032295_0_0_10"/>
<protein>
    <recommendedName>
        <fullName evidence="1">DUF5723 domain-containing protein</fullName>
    </recommendedName>
</protein>
<dbReference type="InterPro" id="IPR043781">
    <property type="entry name" value="DUF5723"/>
</dbReference>
<dbReference type="eggNOG" id="COG2067">
    <property type="taxonomic scope" value="Bacteria"/>
</dbReference>
<reference evidence="2 3" key="1">
    <citation type="journal article" date="2011" name="Stand. Genomic Sci.">
        <title>Complete genome sequence of Marivirga tractuosa type strain (H-43).</title>
        <authorList>
            <person name="Pagani I."/>
            <person name="Chertkov O."/>
            <person name="Lapidus A."/>
            <person name="Lucas S."/>
            <person name="Del Rio T.G."/>
            <person name="Tice H."/>
            <person name="Copeland A."/>
            <person name="Cheng J.F."/>
            <person name="Nolan M."/>
            <person name="Saunders E."/>
            <person name="Pitluck S."/>
            <person name="Held B."/>
            <person name="Goodwin L."/>
            <person name="Liolios K."/>
            <person name="Ovchinikova G."/>
            <person name="Ivanova N."/>
            <person name="Mavromatis K."/>
            <person name="Pati A."/>
            <person name="Chen A."/>
            <person name="Palaniappan K."/>
            <person name="Land M."/>
            <person name="Hauser L."/>
            <person name="Jeffries C.D."/>
            <person name="Detter J.C."/>
            <person name="Han C."/>
            <person name="Tapia R."/>
            <person name="Ngatchou-Djao O.D."/>
            <person name="Rohde M."/>
            <person name="Goker M."/>
            <person name="Spring S."/>
            <person name="Sikorski J."/>
            <person name="Woyke T."/>
            <person name="Bristow J."/>
            <person name="Eisen J.A."/>
            <person name="Markowitz V."/>
            <person name="Hugenholtz P."/>
            <person name="Klenk H.P."/>
            <person name="Kyrpides N.C."/>
        </authorList>
    </citation>
    <scope>NUCLEOTIDE SEQUENCE [LARGE SCALE GENOMIC DNA]</scope>
    <source>
        <strain evidence="3">ATCC 23168 / DSM 4126 / NBRC 15989 / NCIMB 1408 / VKM B-1430 / H-43</strain>
    </source>
</reference>